<dbReference type="CDD" id="cd04476">
    <property type="entry name" value="RPA1_DBD_C"/>
    <property type="match status" value="1"/>
</dbReference>
<keyword evidence="4 9" id="KW-0479">Metal-binding</keyword>
<dbReference type="InterPro" id="IPR007199">
    <property type="entry name" value="Rep_factor-A_N"/>
</dbReference>
<reference evidence="16" key="2">
    <citation type="submission" date="2008-08" db="EMBL/GenBank/DDBJ databases">
        <authorList>
            <consortium name="Diatom Consortium"/>
            <person name="Grigoriev I."/>
            <person name="Grimwood J."/>
            <person name="Kuo A."/>
            <person name="Otillar R.P."/>
            <person name="Salamov A."/>
            <person name="Detter J.C."/>
            <person name="Lindquist E."/>
            <person name="Shapiro H."/>
            <person name="Lucas S."/>
            <person name="Glavina del Rio T."/>
            <person name="Pitluck S."/>
            <person name="Rokhsar D."/>
            <person name="Bowler C."/>
        </authorList>
    </citation>
    <scope>GENOME REANNOTATION</scope>
    <source>
        <strain evidence="16">CCAP 1055/1</strain>
    </source>
</reference>
<dbReference type="KEGG" id="pti:PHATRDRAFT_14457"/>
<dbReference type="PaxDb" id="2850-Phatr14457"/>
<feature type="domain" description="Replication factor-A protein 1 N-terminal" evidence="12">
    <location>
        <begin position="9"/>
        <end position="89"/>
    </location>
</feature>
<dbReference type="Pfam" id="PF04057">
    <property type="entry name" value="Rep-A_N"/>
    <property type="match status" value="1"/>
</dbReference>
<dbReference type="RefSeq" id="XP_002182265.1">
    <property type="nucleotide sequence ID" value="XM_002182229.1"/>
</dbReference>
<dbReference type="InterPro" id="IPR004591">
    <property type="entry name" value="Rfa1"/>
</dbReference>
<gene>
    <name evidence="15" type="primary">RPA1</name>
    <name evidence="15" type="ORF">PHATRDRAFT_14457</name>
</gene>
<evidence type="ECO:0000256" key="10">
    <source>
        <dbReference type="SAM" id="MobiDB-lite"/>
    </source>
</evidence>
<comment type="similarity">
    <text evidence="2 9">Belongs to the replication factor A protein 1 family.</text>
</comment>
<sequence>MTGNGGGPSFSPILQVLDTKQVPGPQGSVRYRIVLSDGKHYIQGMLATQLNHMIATNLIGANTIVQVEQFMSNRVKDRTVIILLNVHALRNEPSRIGDPQDIEKAQIATPGTNYATGSSVPPVKTGSPNPYGGPSRNPHHASPVRSSHAPIVRDTVNGTPITNISNLNMYANKWTIQARVTSKSDIRTWSNAKGEGSLFSVELLDQTQDVRATFFKEAVDKFYSFLQIGSVYTFSGGRLKVANAQYNTCQSNFEITFDQNSEIHLANDDGNIQRQHYEFIDSIAGLERTEPNTMVDLLAVVQAVGEVATIVSKKSGQELTKCDLTLIDTSATQITLTLWGDKAASALTDYNQQPVVAIRRARVSDYGGRSLSLSGSIETNPDIPQTAPLQTWWRTQTANGGVTGKSLSATRGGAGVMESLEQRQTIADIKNNNLGYAGDKPDWLTFKATVSFLKKDKEGGSWYPACANAGEPCKNRYKVTQTTDGNWYCDKCQGSFPTCVRRWIFSGVVEDDTSSTWVSFFNEQAETLLAGATADQVYAETYQDQQDQDAYDSYFAKANHTEWIFKCKVKNEMVNEESRVKTSVVAMQPVDFAKESRDLLSALAKF</sequence>
<evidence type="ECO:0000259" key="14">
    <source>
        <dbReference type="Pfam" id="PF16900"/>
    </source>
</evidence>
<dbReference type="Gene3D" id="2.40.50.140">
    <property type="entry name" value="Nucleic acid-binding proteins"/>
    <property type="match status" value="4"/>
</dbReference>
<dbReference type="OrthoDB" id="1751331at2759"/>
<dbReference type="PANTHER" id="PTHR47165:SF4">
    <property type="entry name" value="OS03G0429900 PROTEIN"/>
    <property type="match status" value="1"/>
</dbReference>
<evidence type="ECO:0000313" key="16">
    <source>
        <dbReference type="Proteomes" id="UP000000759"/>
    </source>
</evidence>
<dbReference type="PANTHER" id="PTHR47165">
    <property type="entry name" value="OS03G0429900 PROTEIN"/>
    <property type="match status" value="1"/>
</dbReference>
<dbReference type="GO" id="GO:0005634">
    <property type="term" value="C:nucleus"/>
    <property type="evidence" value="ECO:0007669"/>
    <property type="project" value="UniProtKB-SubCell"/>
</dbReference>
<organism evidence="15 16">
    <name type="scientific">Phaeodactylum tricornutum (strain CCAP 1055/1)</name>
    <dbReference type="NCBI Taxonomy" id="556484"/>
    <lineage>
        <taxon>Eukaryota</taxon>
        <taxon>Sar</taxon>
        <taxon>Stramenopiles</taxon>
        <taxon>Ochrophyta</taxon>
        <taxon>Bacillariophyta</taxon>
        <taxon>Bacillariophyceae</taxon>
        <taxon>Bacillariophycidae</taxon>
        <taxon>Naviculales</taxon>
        <taxon>Phaeodactylaceae</taxon>
        <taxon>Phaeodactylum</taxon>
    </lineage>
</organism>
<evidence type="ECO:0000256" key="8">
    <source>
        <dbReference type="ARBA" id="ARBA00023242"/>
    </source>
</evidence>
<dbReference type="GO" id="GO:0003677">
    <property type="term" value="F:DNA binding"/>
    <property type="evidence" value="ECO:0007669"/>
    <property type="project" value="UniProtKB-KW"/>
</dbReference>
<evidence type="ECO:0000259" key="13">
    <source>
        <dbReference type="Pfam" id="PF08646"/>
    </source>
</evidence>
<dbReference type="GO" id="GO:0006281">
    <property type="term" value="P:DNA repair"/>
    <property type="evidence" value="ECO:0007669"/>
    <property type="project" value="InterPro"/>
</dbReference>
<dbReference type="CDD" id="cd04477">
    <property type="entry name" value="RPA1N"/>
    <property type="match status" value="1"/>
</dbReference>
<reference evidence="15 16" key="1">
    <citation type="journal article" date="2008" name="Nature">
        <title>The Phaeodactylum genome reveals the evolutionary history of diatom genomes.</title>
        <authorList>
            <person name="Bowler C."/>
            <person name="Allen A.E."/>
            <person name="Badger J.H."/>
            <person name="Grimwood J."/>
            <person name="Jabbari K."/>
            <person name="Kuo A."/>
            <person name="Maheswari U."/>
            <person name="Martens C."/>
            <person name="Maumus F."/>
            <person name="Otillar R.P."/>
            <person name="Rayko E."/>
            <person name="Salamov A."/>
            <person name="Vandepoele K."/>
            <person name="Beszteri B."/>
            <person name="Gruber A."/>
            <person name="Heijde M."/>
            <person name="Katinka M."/>
            <person name="Mock T."/>
            <person name="Valentin K."/>
            <person name="Verret F."/>
            <person name="Berges J.A."/>
            <person name="Brownlee C."/>
            <person name="Cadoret J.P."/>
            <person name="Chiovitti A."/>
            <person name="Choi C.J."/>
            <person name="Coesel S."/>
            <person name="De Martino A."/>
            <person name="Detter J.C."/>
            <person name="Durkin C."/>
            <person name="Falciatore A."/>
            <person name="Fournet J."/>
            <person name="Haruta M."/>
            <person name="Huysman M.J."/>
            <person name="Jenkins B.D."/>
            <person name="Jiroutova K."/>
            <person name="Jorgensen R.E."/>
            <person name="Joubert Y."/>
            <person name="Kaplan A."/>
            <person name="Kroger N."/>
            <person name="Kroth P.G."/>
            <person name="La Roche J."/>
            <person name="Lindquist E."/>
            <person name="Lommer M."/>
            <person name="Martin-Jezequel V."/>
            <person name="Lopez P.J."/>
            <person name="Lucas S."/>
            <person name="Mangogna M."/>
            <person name="McGinnis K."/>
            <person name="Medlin L.K."/>
            <person name="Montsant A."/>
            <person name="Oudot-Le Secq M.P."/>
            <person name="Napoli C."/>
            <person name="Obornik M."/>
            <person name="Parker M.S."/>
            <person name="Petit J.L."/>
            <person name="Porcel B.M."/>
            <person name="Poulsen N."/>
            <person name="Robison M."/>
            <person name="Rychlewski L."/>
            <person name="Rynearson T.A."/>
            <person name="Schmutz J."/>
            <person name="Shapiro H."/>
            <person name="Siaut M."/>
            <person name="Stanley M."/>
            <person name="Sussman M.R."/>
            <person name="Taylor A.R."/>
            <person name="Vardi A."/>
            <person name="von Dassow P."/>
            <person name="Vyverman W."/>
            <person name="Willis A."/>
            <person name="Wyrwicz L.S."/>
            <person name="Rokhsar D.S."/>
            <person name="Weissenbach J."/>
            <person name="Armbrust E.V."/>
            <person name="Green B.R."/>
            <person name="Van de Peer Y."/>
            <person name="Grigoriev I.V."/>
        </authorList>
    </citation>
    <scope>NUCLEOTIDE SEQUENCE [LARGE SCALE GENOMIC DNA]</scope>
    <source>
        <strain evidence="15 16">CCAP 1055/1</strain>
    </source>
</reference>
<proteinExistence type="inferred from homology"/>
<feature type="region of interest" description="Disordered" evidence="10">
    <location>
        <begin position="111"/>
        <end position="147"/>
    </location>
</feature>
<dbReference type="InterPro" id="IPR012340">
    <property type="entry name" value="NA-bd_OB-fold"/>
</dbReference>
<keyword evidence="8 9" id="KW-0539">Nucleus</keyword>
<keyword evidence="16" id="KW-1185">Reference proteome</keyword>
<dbReference type="InterPro" id="IPR004365">
    <property type="entry name" value="NA-bd_OB_tRNA"/>
</dbReference>
<evidence type="ECO:0000259" key="12">
    <source>
        <dbReference type="Pfam" id="PF04057"/>
    </source>
</evidence>
<evidence type="ECO:0000259" key="11">
    <source>
        <dbReference type="Pfam" id="PF01336"/>
    </source>
</evidence>
<dbReference type="CDD" id="cd04474">
    <property type="entry name" value="RPA1_DBD_A"/>
    <property type="match status" value="1"/>
</dbReference>
<accession>B7G5L2</accession>
<dbReference type="Proteomes" id="UP000000759">
    <property type="component" value="Chromosome 15"/>
</dbReference>
<dbReference type="eggNOG" id="KOG0851">
    <property type="taxonomic scope" value="Eukaryota"/>
</dbReference>
<dbReference type="Pfam" id="PF16900">
    <property type="entry name" value="REPA_OB_2"/>
    <property type="match status" value="1"/>
</dbReference>
<evidence type="ECO:0000256" key="6">
    <source>
        <dbReference type="ARBA" id="ARBA00022833"/>
    </source>
</evidence>
<evidence type="ECO:0000256" key="3">
    <source>
        <dbReference type="ARBA" id="ARBA00022705"/>
    </source>
</evidence>
<evidence type="ECO:0000256" key="1">
    <source>
        <dbReference type="ARBA" id="ARBA00004123"/>
    </source>
</evidence>
<feature type="domain" description="OB" evidence="11">
    <location>
        <begin position="174"/>
        <end position="245"/>
    </location>
</feature>
<dbReference type="FunFam" id="2.40.50.140:FF:000117">
    <property type="entry name" value="Replication protein A subunit"/>
    <property type="match status" value="1"/>
</dbReference>
<feature type="domain" description="Replication protein A OB" evidence="14">
    <location>
        <begin position="283"/>
        <end position="377"/>
    </location>
</feature>
<comment type="subcellular location">
    <subcellularLocation>
        <location evidence="1 9">Nucleus</location>
    </subcellularLocation>
</comment>
<evidence type="ECO:0000256" key="2">
    <source>
        <dbReference type="ARBA" id="ARBA00005690"/>
    </source>
</evidence>
<dbReference type="GeneID" id="7203231"/>
<dbReference type="FunFam" id="2.40.50.140:FF:000090">
    <property type="entry name" value="Replication protein A subunit"/>
    <property type="match status" value="1"/>
</dbReference>
<dbReference type="InterPro" id="IPR031657">
    <property type="entry name" value="REPA_OB_2"/>
</dbReference>
<keyword evidence="6 9" id="KW-0862">Zinc</keyword>
<dbReference type="GO" id="GO:0008270">
    <property type="term" value="F:zinc ion binding"/>
    <property type="evidence" value="ECO:0007669"/>
    <property type="project" value="UniProtKB-KW"/>
</dbReference>
<dbReference type="FunFam" id="2.40.50.140:FF:000064">
    <property type="entry name" value="Replication protein A subunit"/>
    <property type="match status" value="1"/>
</dbReference>
<dbReference type="EMBL" id="CM000617">
    <property type="protein sequence ID" value="EEC46166.1"/>
    <property type="molecule type" value="Genomic_DNA"/>
</dbReference>
<evidence type="ECO:0000256" key="4">
    <source>
        <dbReference type="ARBA" id="ARBA00022723"/>
    </source>
</evidence>
<dbReference type="GO" id="GO:0006260">
    <property type="term" value="P:DNA replication"/>
    <property type="evidence" value="ECO:0007669"/>
    <property type="project" value="UniProtKB-KW"/>
</dbReference>
<dbReference type="FunFam" id="2.40.50.140:FF:000041">
    <property type="entry name" value="Replication protein A subunit"/>
    <property type="match status" value="1"/>
</dbReference>
<keyword evidence="3 9" id="KW-0235">DNA replication</keyword>
<protein>
    <recommendedName>
        <fullName evidence="9">Replication protein A subunit</fullName>
    </recommendedName>
</protein>
<dbReference type="InterPro" id="IPR013955">
    <property type="entry name" value="Rep_factor-A_C"/>
</dbReference>
<evidence type="ECO:0000256" key="7">
    <source>
        <dbReference type="ARBA" id="ARBA00023125"/>
    </source>
</evidence>
<dbReference type="SUPFAM" id="SSF50249">
    <property type="entry name" value="Nucleic acid-binding proteins"/>
    <property type="match status" value="4"/>
</dbReference>
<keyword evidence="5 9" id="KW-0863">Zinc-finger</keyword>
<dbReference type="NCBIfam" id="TIGR00617">
    <property type="entry name" value="rpa1"/>
    <property type="match status" value="1"/>
</dbReference>
<evidence type="ECO:0000256" key="9">
    <source>
        <dbReference type="RuleBase" id="RU364130"/>
    </source>
</evidence>
<dbReference type="InterPro" id="IPR047192">
    <property type="entry name" value="Euk_RPA1_DBD_C"/>
</dbReference>
<dbReference type="STRING" id="556484.B7G5L2"/>
<dbReference type="CDD" id="cd04475">
    <property type="entry name" value="RPA1_DBD_B"/>
    <property type="match status" value="1"/>
</dbReference>
<dbReference type="AlphaFoldDB" id="B7G5L2"/>
<keyword evidence="7 9" id="KW-0238">DNA-binding</keyword>
<dbReference type="GO" id="GO:0006310">
    <property type="term" value="P:DNA recombination"/>
    <property type="evidence" value="ECO:0007669"/>
    <property type="project" value="InterPro"/>
</dbReference>
<evidence type="ECO:0000256" key="5">
    <source>
        <dbReference type="ARBA" id="ARBA00022771"/>
    </source>
</evidence>
<evidence type="ECO:0000313" key="15">
    <source>
        <dbReference type="EMBL" id="EEC46166.1"/>
    </source>
</evidence>
<name>B7G5L2_PHATC</name>
<dbReference type="InParanoid" id="B7G5L2"/>
<feature type="domain" description="Replication factor A C-terminal" evidence="13">
    <location>
        <begin position="443"/>
        <end position="599"/>
    </location>
</feature>
<dbReference type="Pfam" id="PF01336">
    <property type="entry name" value="tRNA_anti-codon"/>
    <property type="match status" value="1"/>
</dbReference>
<dbReference type="Pfam" id="PF08646">
    <property type="entry name" value="Rep_fac-A_C"/>
    <property type="match status" value="1"/>
</dbReference>